<feature type="transmembrane region" description="Helical" evidence="1">
    <location>
        <begin position="273"/>
        <end position="290"/>
    </location>
</feature>
<proteinExistence type="predicted"/>
<name>A0A3A6PFY9_9BACL</name>
<feature type="transmembrane region" description="Helical" evidence="1">
    <location>
        <begin position="158"/>
        <end position="179"/>
    </location>
</feature>
<feature type="transmembrane region" description="Helical" evidence="1">
    <location>
        <begin position="54"/>
        <end position="74"/>
    </location>
</feature>
<reference evidence="2 3" key="1">
    <citation type="submission" date="2018-09" db="EMBL/GenBank/DDBJ databases">
        <title>Paenibacillus aracenensis nov. sp. isolated from a cave in southern Spain.</title>
        <authorList>
            <person name="Jurado V."/>
            <person name="Gutierrez-Patricio S."/>
            <person name="Gonzalez-Pimentel J.L."/>
            <person name="Miller A.Z."/>
            <person name="Laiz L."/>
            <person name="Saiz-Jimenez C."/>
        </authorList>
    </citation>
    <scope>NUCLEOTIDE SEQUENCE [LARGE SCALE GENOMIC DNA]</scope>
    <source>
        <strain evidence="2 3">JCM 19203</strain>
    </source>
</reference>
<evidence type="ECO:0000313" key="2">
    <source>
        <dbReference type="EMBL" id="RJX39130.1"/>
    </source>
</evidence>
<keyword evidence="1" id="KW-1133">Transmembrane helix</keyword>
<dbReference type="EMBL" id="QXQB01000003">
    <property type="protein sequence ID" value="RJX39130.1"/>
    <property type="molecule type" value="Genomic_DNA"/>
</dbReference>
<accession>A0A3A6PFY9</accession>
<keyword evidence="1" id="KW-0472">Membrane</keyword>
<feature type="transmembrane region" description="Helical" evidence="1">
    <location>
        <begin position="302"/>
        <end position="322"/>
    </location>
</feature>
<dbReference type="RefSeq" id="WP_120112248.1">
    <property type="nucleotide sequence ID" value="NZ_QXQB01000003.1"/>
</dbReference>
<feature type="transmembrane region" description="Helical" evidence="1">
    <location>
        <begin position="334"/>
        <end position="353"/>
    </location>
</feature>
<feature type="transmembrane region" description="Helical" evidence="1">
    <location>
        <begin position="185"/>
        <end position="205"/>
    </location>
</feature>
<dbReference type="OrthoDB" id="2886360at2"/>
<protein>
    <submittedName>
        <fullName evidence="2">Uncharacterized protein</fullName>
    </submittedName>
</protein>
<dbReference type="Proteomes" id="UP000267798">
    <property type="component" value="Unassembled WGS sequence"/>
</dbReference>
<keyword evidence="3" id="KW-1185">Reference proteome</keyword>
<feature type="transmembrane region" description="Helical" evidence="1">
    <location>
        <begin position="21"/>
        <end position="42"/>
    </location>
</feature>
<dbReference type="AlphaFoldDB" id="A0A3A6PFY9"/>
<evidence type="ECO:0000256" key="1">
    <source>
        <dbReference type="SAM" id="Phobius"/>
    </source>
</evidence>
<gene>
    <name evidence="2" type="ORF">D3P09_16695</name>
</gene>
<evidence type="ECO:0000313" key="3">
    <source>
        <dbReference type="Proteomes" id="UP000267798"/>
    </source>
</evidence>
<feature type="transmembrane region" description="Helical" evidence="1">
    <location>
        <begin position="241"/>
        <end position="261"/>
    </location>
</feature>
<feature type="transmembrane region" description="Helical" evidence="1">
    <location>
        <begin position="86"/>
        <end position="106"/>
    </location>
</feature>
<organism evidence="2 3">
    <name type="scientific">Paenibacillus pinisoli</name>
    <dbReference type="NCBI Taxonomy" id="1276110"/>
    <lineage>
        <taxon>Bacteria</taxon>
        <taxon>Bacillati</taxon>
        <taxon>Bacillota</taxon>
        <taxon>Bacilli</taxon>
        <taxon>Bacillales</taxon>
        <taxon>Paenibacillaceae</taxon>
        <taxon>Paenibacillus</taxon>
    </lineage>
</organism>
<sequence length="362" mass="40844">MRVMNKGLSSIAGVSITVLRQYWLIVGMIAFLINGFSIFSLYQMKHSSAAIMEVVVYISALLTLIMFIAGSAVWKKWRYTPEKQLVLLNILIWKTVIDAYLLFYVLGNRLELSAQDNGLAAVIFAAGVINACIVGINYRNKNKGEHTVQHSGKARFRLLGSIWGKLFLYLFVLIILRLITHSLGILTEGFSFLYVYHLALAQYYISAQWTGKTCMSRQSSQEGIAANEGHSGEGASRATTYARGTTLVIVFQYLCLAIWIFRLTDVSLSTLNPIWAGLYIVIFIALLKWIGHYAVAFIGHFFINSMLSLGSFIVLFKLGFYIAEQDSLDTEPGLLLFILCMLPIWIWWNYNIIARLNGRREG</sequence>
<comment type="caution">
    <text evidence="2">The sequence shown here is derived from an EMBL/GenBank/DDBJ whole genome shotgun (WGS) entry which is preliminary data.</text>
</comment>
<keyword evidence="1" id="KW-0812">Transmembrane</keyword>
<feature type="transmembrane region" description="Helical" evidence="1">
    <location>
        <begin position="118"/>
        <end position="138"/>
    </location>
</feature>